<name>A0ABS0I518_9BACT</name>
<keyword evidence="3" id="KW-1185">Reference proteome</keyword>
<feature type="chain" id="PRO_5046776663" evidence="1">
    <location>
        <begin position="22"/>
        <end position="205"/>
    </location>
</feature>
<accession>A0ABS0I518</accession>
<gene>
    <name evidence="2" type="ORF">I2H31_12930</name>
</gene>
<feature type="signal peptide" evidence="1">
    <location>
        <begin position="1"/>
        <end position="21"/>
    </location>
</feature>
<dbReference type="Proteomes" id="UP000618931">
    <property type="component" value="Unassembled WGS sequence"/>
</dbReference>
<dbReference type="RefSeq" id="WP_196293465.1">
    <property type="nucleotide sequence ID" value="NZ_JADQDM010000006.1"/>
</dbReference>
<evidence type="ECO:0000313" key="2">
    <source>
        <dbReference type="EMBL" id="MBF9222007.1"/>
    </source>
</evidence>
<sequence length="205" mass="21957">MQSIRWSLVVWGALLAGPAGAQVFSIQPGAYRTAAAFHRRVAQPAGVDAFYPDKHGMVVVVVPRGPQTVKLRVDPDSLWGYVSSKGRTRRLYQGGEYQLEAADTLAIYTSSTLPGGGGGGNGPAALTPGANALGPYSAPRYFFSRGLTGLIFPLTPRYLREAYAASNPVFVSSLSKLRADQSLTDFDRKTGLFRITTLYRAAGGR</sequence>
<comment type="caution">
    <text evidence="2">The sequence shown here is derived from an EMBL/GenBank/DDBJ whole genome shotgun (WGS) entry which is preliminary data.</text>
</comment>
<proteinExistence type="predicted"/>
<evidence type="ECO:0000313" key="3">
    <source>
        <dbReference type="Proteomes" id="UP000618931"/>
    </source>
</evidence>
<organism evidence="2 3">
    <name type="scientific">Hymenobacter ruricola</name>
    <dbReference type="NCBI Taxonomy" id="2791023"/>
    <lineage>
        <taxon>Bacteria</taxon>
        <taxon>Pseudomonadati</taxon>
        <taxon>Bacteroidota</taxon>
        <taxon>Cytophagia</taxon>
        <taxon>Cytophagales</taxon>
        <taxon>Hymenobacteraceae</taxon>
        <taxon>Hymenobacter</taxon>
    </lineage>
</organism>
<dbReference type="EMBL" id="JADQDM010000006">
    <property type="protein sequence ID" value="MBF9222007.1"/>
    <property type="molecule type" value="Genomic_DNA"/>
</dbReference>
<evidence type="ECO:0000256" key="1">
    <source>
        <dbReference type="SAM" id="SignalP"/>
    </source>
</evidence>
<keyword evidence="1" id="KW-0732">Signal</keyword>
<reference evidence="2 3" key="1">
    <citation type="submission" date="2020-11" db="EMBL/GenBank/DDBJ databases">
        <authorList>
            <person name="Kim M.K."/>
        </authorList>
    </citation>
    <scope>NUCLEOTIDE SEQUENCE [LARGE SCALE GENOMIC DNA]</scope>
    <source>
        <strain evidence="2 3">BT662</strain>
    </source>
</reference>
<protein>
    <submittedName>
        <fullName evidence="2">Uncharacterized protein</fullName>
    </submittedName>
</protein>